<dbReference type="HOGENOM" id="CLU_003100_2_0_7"/>
<dbReference type="SMART" id="SM01211">
    <property type="entry name" value="GATase_5"/>
    <property type="match status" value="1"/>
</dbReference>
<dbReference type="InterPro" id="IPR010141">
    <property type="entry name" value="FGAM_synthase"/>
</dbReference>
<dbReference type="SUPFAM" id="SSF55326">
    <property type="entry name" value="PurM N-terminal domain-like"/>
    <property type="match status" value="2"/>
</dbReference>
<dbReference type="Gene3D" id="3.90.650.10">
    <property type="entry name" value="PurM-like C-terminal domain"/>
    <property type="match status" value="1"/>
</dbReference>
<evidence type="ECO:0000313" key="3">
    <source>
        <dbReference type="Proteomes" id="UP000007934"/>
    </source>
</evidence>
<evidence type="ECO:0000313" key="2">
    <source>
        <dbReference type="EMBL" id="CBY82733.1"/>
    </source>
</evidence>
<dbReference type="CDD" id="cd02204">
    <property type="entry name" value="PurL_repeat2"/>
    <property type="match status" value="1"/>
</dbReference>
<dbReference type="Pfam" id="PF13507">
    <property type="entry name" value="GATase_5"/>
    <property type="match status" value="1"/>
</dbReference>
<name>E7AAR2_HELFC</name>
<evidence type="ECO:0000259" key="1">
    <source>
        <dbReference type="Pfam" id="PF02769"/>
    </source>
</evidence>
<gene>
    <name evidence="2" type="ordered locus">Hfelis_06490</name>
</gene>
<accession>E7AAR2</accession>
<dbReference type="GO" id="GO:0005737">
    <property type="term" value="C:cytoplasm"/>
    <property type="evidence" value="ECO:0007669"/>
    <property type="project" value="TreeGrafter"/>
</dbReference>
<dbReference type="PANTHER" id="PTHR10099">
    <property type="entry name" value="PHOSPHORIBOSYLFORMYLGLYCINAMIDINE SYNTHASE"/>
    <property type="match status" value="1"/>
</dbReference>
<dbReference type="Gene3D" id="3.30.1330.10">
    <property type="entry name" value="PurM-like, N-terminal domain"/>
    <property type="match status" value="2"/>
</dbReference>
<protein>
    <submittedName>
        <fullName evidence="2">Phosphoribosylformylglycinamidine</fullName>
    </submittedName>
</protein>
<dbReference type="PANTHER" id="PTHR10099:SF1">
    <property type="entry name" value="PHOSPHORIBOSYLFORMYLGLYCINAMIDINE SYNTHASE"/>
    <property type="match status" value="1"/>
</dbReference>
<dbReference type="STRING" id="936155.HFELIS_06490"/>
<dbReference type="InterPro" id="IPR010918">
    <property type="entry name" value="PurM-like_C_dom"/>
</dbReference>
<dbReference type="RefSeq" id="WP_013469102.1">
    <property type="nucleotide sequence ID" value="NC_014810.2"/>
</dbReference>
<dbReference type="NCBIfam" id="TIGR01857">
    <property type="entry name" value="FGAM-synthase"/>
    <property type="match status" value="1"/>
</dbReference>
<dbReference type="InterPro" id="IPR036921">
    <property type="entry name" value="PurM-like_N_sf"/>
</dbReference>
<dbReference type="OrthoDB" id="9804441at2"/>
<dbReference type="Proteomes" id="UP000007934">
    <property type="component" value="Chromosome"/>
</dbReference>
<organism evidence="2 3">
    <name type="scientific">Helicobacter felis (strain ATCC 49179 / CCUG 28539 / NCTC 12436 / CS1)</name>
    <dbReference type="NCBI Taxonomy" id="936155"/>
    <lineage>
        <taxon>Bacteria</taxon>
        <taxon>Pseudomonadati</taxon>
        <taxon>Campylobacterota</taxon>
        <taxon>Epsilonproteobacteria</taxon>
        <taxon>Campylobacterales</taxon>
        <taxon>Helicobacteraceae</taxon>
        <taxon>Helicobacter</taxon>
    </lineage>
</organism>
<feature type="domain" description="PurM-like C-terminal" evidence="1">
    <location>
        <begin position="421"/>
        <end position="571"/>
    </location>
</feature>
<dbReference type="SUPFAM" id="SSF52317">
    <property type="entry name" value="Class I glutamine amidotransferase-like"/>
    <property type="match status" value="1"/>
</dbReference>
<dbReference type="EMBL" id="FQ670179">
    <property type="protein sequence ID" value="CBY82733.1"/>
    <property type="molecule type" value="Genomic_DNA"/>
</dbReference>
<dbReference type="eggNOG" id="COG0046">
    <property type="taxonomic scope" value="Bacteria"/>
</dbReference>
<dbReference type="CDD" id="cd02203">
    <property type="entry name" value="PurL_repeat1"/>
    <property type="match status" value="1"/>
</dbReference>
<reference evidence="2 3" key="1">
    <citation type="journal article" date="2011" name="Genome Biol. Evol.">
        <title>Comparative whole genome sequence analysis of the carcinogenic bacterial model pathogen Helicobacter felis.</title>
        <authorList>
            <person name="Arnold I.C."/>
            <person name="Zigova Z."/>
            <person name="Holden M."/>
            <person name="Lawley T.D."/>
            <person name="Rad R."/>
            <person name="Dougan G."/>
            <person name="Falkow S."/>
            <person name="Bentley S.D."/>
            <person name="Muller A."/>
        </authorList>
    </citation>
    <scope>NUCLEOTIDE SEQUENCE [LARGE SCALE GENOMIC DNA]</scope>
    <source>
        <strain evidence="3">ATCC 49179 / CCUG 28539 / NCTC 12436 / CS1</strain>
    </source>
</reference>
<dbReference type="Gene3D" id="3.40.50.880">
    <property type="match status" value="1"/>
</dbReference>
<dbReference type="GeneID" id="36133512"/>
<dbReference type="AlphaFoldDB" id="E7AAR2"/>
<dbReference type="GO" id="GO:0006164">
    <property type="term" value="P:purine nucleotide biosynthetic process"/>
    <property type="evidence" value="ECO:0007669"/>
    <property type="project" value="TreeGrafter"/>
</dbReference>
<dbReference type="SUPFAM" id="SSF56042">
    <property type="entry name" value="PurM C-terminal domain-like"/>
    <property type="match status" value="2"/>
</dbReference>
<dbReference type="InterPro" id="IPR029062">
    <property type="entry name" value="Class_I_gatase-like"/>
</dbReference>
<dbReference type="Pfam" id="PF02769">
    <property type="entry name" value="AIRS_C"/>
    <property type="match status" value="1"/>
</dbReference>
<dbReference type="eggNOG" id="COG0047">
    <property type="taxonomic scope" value="Bacteria"/>
</dbReference>
<dbReference type="InterPro" id="IPR036676">
    <property type="entry name" value="PurM-like_C_sf"/>
</dbReference>
<dbReference type="KEGG" id="hfe:HFELIS_06490"/>
<dbReference type="GO" id="GO:0004642">
    <property type="term" value="F:phosphoribosylformylglycinamidine synthase activity"/>
    <property type="evidence" value="ECO:0007669"/>
    <property type="project" value="TreeGrafter"/>
</dbReference>
<keyword evidence="3" id="KW-1185">Reference proteome</keyword>
<sequence length="1212" mass="132395">MIVYVRKKEGFDFLERDLCATLKDILAIPTLEKIICVQAYLLEGLTEEQLERAQMLFCTPQTEICSAELDLSDCAGHFALQTLKGQFDPRSHAALQCLQMLYPETPNIDVECATIYKLYGQLNPKHQAKILDYLQNPLENHAIPLPLQKARVLLDKPFCATLKDFSTLTDFSPLIAQHQLSLRPEDLCLIQEHLPHLNALELKILDTFWSDHCRHGTFFTELTFSTDDPLSQEIYDLYYALHQEIRAHKPISLMDLSTLMGASLKKQGKATSWVQSEENNACTLAIELNTPTGKKPYYLFFKNETHNHPTEIEPYGGASTCIGGAIRDPLSARGVVYAGIRISGCANPLEPITQTRAGKLPQRKIALGASEGFSAYGNQIGVATGLVAEIYHEGYKAKHLELGAVLGAAPQENVRSLTPMPGDIVLLVGGRTGRDGLGGASGSSQAHSAHSIEICGAQVQKGDAPEERKLQRLMQNPQFSTLIKRCNDLGAGGVSVALGELSSSGIRIDLSALPTKYTGLSAFDLALSESQERMAMLIDPKDLPLFEELCASENLLSAPVATITTSGSLEMVFEDKIVANIPMSLLHSQGAKRHADAYLGKPTPSPKRAYDFLLDLKQLVTDLNFCSQRGLVERFDSTIGSNTIFMPLGGKYQATPIQAMAHLIPFEDTSTCSLATFGFDPYLCAQDPTRGGYCAVVESVCKLIACGARFEEIYLSFQEYFESLGRDALKWGKPFGVLLGAFLAQHRLQIPCIGGKDSMSGSFEDLSVPPSFISFAFCAQEATHLISPEFKAPNHFIYLIQAPLDSYGLPYDFEGIFERIHTHILKGHILAAYALGRGGVADALIKMSLGNRIGVNLEPALDLETLFAPGYGNFVVESACALDFGVILGKTMSDPSLQRGSQSLKLEKLLKLFESPLESLYPSRVVVPSNPPLPSPIPTPILTSKLKIAKPRVLIPVFPGTNCEQDTERTFKQAGALVQTLVITNLTPEHLSESLVRMQKAISNSQILFIPGGFSGGDEPSGAGKMIQAFFSSPRLQEAIMQLLNKQDGLIGGICNGFQALLRLGLLPYGEIRPLSPQDPILLHNTLLAHRSKIAYVKVLSNASPWLSCAQVGEIYAVPISHGEGRFYAPTQTLTKLASQNQIATQYVNLEGELSAESNPNGSLCNIEGITSACGRVFGKMGHTERFKHLLYKNIPGNFKMDIFKGAVGYFE</sequence>
<proteinExistence type="predicted"/>